<name>A0A4S3TM41_9EURY</name>
<dbReference type="Pfam" id="PF05402">
    <property type="entry name" value="PqqD"/>
    <property type="match status" value="1"/>
</dbReference>
<keyword evidence="2" id="KW-1185">Reference proteome</keyword>
<dbReference type="EMBL" id="RBZW01000021">
    <property type="protein sequence ID" value="THE65156.1"/>
    <property type="molecule type" value="Genomic_DNA"/>
</dbReference>
<gene>
    <name evidence="1" type="ORF">D8Y22_08000</name>
</gene>
<sequence length="105" mass="11394">MSERGEGWISASTTVVATDDQLSTTIDGEAVTLQVESGTYYGFNEVASRIWELLQEPRTVGEITETILAEYDVSPDQCRQDVESTVAEMATADLVETDPDTQGGD</sequence>
<dbReference type="RefSeq" id="WP_141464182.1">
    <property type="nucleotide sequence ID" value="NZ_RBZW01000021.1"/>
</dbReference>
<evidence type="ECO:0000313" key="1">
    <source>
        <dbReference type="EMBL" id="THE65156.1"/>
    </source>
</evidence>
<dbReference type="InterPro" id="IPR008792">
    <property type="entry name" value="PQQD"/>
</dbReference>
<comment type="caution">
    <text evidence="1">The sequence shown here is derived from an EMBL/GenBank/DDBJ whole genome shotgun (WGS) entry which is preliminary data.</text>
</comment>
<proteinExistence type="predicted"/>
<dbReference type="OrthoDB" id="71214at2157"/>
<protein>
    <submittedName>
        <fullName evidence="1">PqqD family protein</fullName>
    </submittedName>
</protein>
<accession>A0A4S3TM41</accession>
<reference evidence="1 2" key="1">
    <citation type="submission" date="2018-10" db="EMBL/GenBank/DDBJ databases">
        <title>Natronolimnobius sp. XQ-INN 246 isolated from Inner Mongolia Autonomous Region of China.</title>
        <authorList>
            <person name="Xue Q."/>
        </authorList>
    </citation>
    <scope>NUCLEOTIDE SEQUENCE [LARGE SCALE GENOMIC DNA]</scope>
    <source>
        <strain evidence="1 2">XQ-INN 246</strain>
    </source>
</reference>
<dbReference type="InterPro" id="IPR041881">
    <property type="entry name" value="PqqD_sf"/>
</dbReference>
<organism evidence="1 2">
    <name type="scientific">Salinadaptatus halalkaliphilus</name>
    <dbReference type="NCBI Taxonomy" id="2419781"/>
    <lineage>
        <taxon>Archaea</taxon>
        <taxon>Methanobacteriati</taxon>
        <taxon>Methanobacteriota</taxon>
        <taxon>Stenosarchaea group</taxon>
        <taxon>Halobacteria</taxon>
        <taxon>Halobacteriales</taxon>
        <taxon>Natrialbaceae</taxon>
        <taxon>Salinadaptatus</taxon>
    </lineage>
</organism>
<dbReference type="Proteomes" id="UP000318864">
    <property type="component" value="Unassembled WGS sequence"/>
</dbReference>
<evidence type="ECO:0000313" key="2">
    <source>
        <dbReference type="Proteomes" id="UP000318864"/>
    </source>
</evidence>
<dbReference type="Gene3D" id="1.10.10.1150">
    <property type="entry name" value="Coenzyme PQQ synthesis protein D (PqqD)"/>
    <property type="match status" value="1"/>
</dbReference>
<dbReference type="AlphaFoldDB" id="A0A4S3TM41"/>